<reference evidence="2 3" key="1">
    <citation type="submission" date="2018-12" db="EMBL/GenBank/DDBJ databases">
        <title>Draft genome sequence of Embleya hyalina NBRC 13850T.</title>
        <authorList>
            <person name="Komaki H."/>
            <person name="Hosoyama A."/>
            <person name="Kimura A."/>
            <person name="Ichikawa N."/>
            <person name="Tamura T."/>
        </authorList>
    </citation>
    <scope>NUCLEOTIDE SEQUENCE [LARGE SCALE GENOMIC DNA]</scope>
    <source>
        <strain evidence="2 3">NBRC 13850</strain>
    </source>
</reference>
<feature type="region of interest" description="Disordered" evidence="1">
    <location>
        <begin position="292"/>
        <end position="318"/>
    </location>
</feature>
<name>A0A401YQ33_9ACTN</name>
<keyword evidence="3" id="KW-1185">Reference proteome</keyword>
<evidence type="ECO:0000313" key="3">
    <source>
        <dbReference type="Proteomes" id="UP000286931"/>
    </source>
</evidence>
<dbReference type="AlphaFoldDB" id="A0A401YQ33"/>
<sequence length="651" mass="66843">MSGVRDYRWVNALGRWPGARFAGVRTDGERLTLAPGAASLEPVAVVDLDPAGGPLGTVVLADGTVLVTDPGHGRVLRVDGCDHTVCVLGCLDVATGDPAALREPRALWLLGGGRLLVLDDATQGGDLRAPDGSRRAECRAVGMVVRADTGEYLAPWSDPPPAEDPALRAARERVGGLAAVGVADGVLVVGGARQVPGAGVVFVPGDGGDVVLLAAGDLAGIAVDRCGRVFVAGPGGIARLGPRRIGARGVAVVPAPREPVGVEHWDRVRVVLAEPAPAGTHVRVWTMLAADAAGTPDPPDPTHADAEDAPVPTARGRWRAGPLDGVDVRVLAGPAHPGDRLWITIELLGDGRGTPRVDDIRVERLGRGLLDALPAAYTGDDDGSGTLGRLLGLFGSAHAASVRDLDDLPASLDPGSAPDRPDDPWLDRLAGWVDAVPLTAADEAARRANVAGAYAAHGRRGTPAGLIEAVERETGVVVRVVEPLLSAQVWRLGTGGLGRDTGTRIADPGPPALDSTAVLDGADLVPAHDRGLPLYAAYAHRVCVHVPPERADALPEIARVVERERPAHVFAQVRPARPGVIPGQIGIDTFVAGPPPEWTAGAAPGPGADVRLPGSPAAHVGGPVEARLDTTLPTPGGRGATPVRQQGVEHT</sequence>
<evidence type="ECO:0000256" key="1">
    <source>
        <dbReference type="SAM" id="MobiDB-lite"/>
    </source>
</evidence>
<dbReference type="Pfam" id="PF09684">
    <property type="entry name" value="Tail_P2_I"/>
    <property type="match status" value="1"/>
</dbReference>
<evidence type="ECO:0000313" key="2">
    <source>
        <dbReference type="EMBL" id="GCD96716.1"/>
    </source>
</evidence>
<gene>
    <name evidence="2" type="ORF">EHYA_04403</name>
</gene>
<dbReference type="EMBL" id="BIFH01000021">
    <property type="protein sequence ID" value="GCD96716.1"/>
    <property type="molecule type" value="Genomic_DNA"/>
</dbReference>
<feature type="region of interest" description="Disordered" evidence="1">
    <location>
        <begin position="596"/>
        <end position="651"/>
    </location>
</feature>
<protein>
    <submittedName>
        <fullName evidence="2">Uncharacterized protein</fullName>
    </submittedName>
</protein>
<dbReference type="Proteomes" id="UP000286931">
    <property type="component" value="Unassembled WGS sequence"/>
</dbReference>
<proteinExistence type="predicted"/>
<dbReference type="SUPFAM" id="SSF101898">
    <property type="entry name" value="NHL repeat"/>
    <property type="match status" value="1"/>
</dbReference>
<comment type="caution">
    <text evidence="2">The sequence shown here is derived from an EMBL/GenBank/DDBJ whole genome shotgun (WGS) entry which is preliminary data.</text>
</comment>
<dbReference type="InterPro" id="IPR006521">
    <property type="entry name" value="Tail_protein_I"/>
</dbReference>
<accession>A0A401YQ33</accession>
<dbReference type="RefSeq" id="WP_160161492.1">
    <property type="nucleotide sequence ID" value="NZ_BIFH01000021.1"/>
</dbReference>
<organism evidence="2 3">
    <name type="scientific">Embleya hyalina</name>
    <dbReference type="NCBI Taxonomy" id="516124"/>
    <lineage>
        <taxon>Bacteria</taxon>
        <taxon>Bacillati</taxon>
        <taxon>Actinomycetota</taxon>
        <taxon>Actinomycetes</taxon>
        <taxon>Kitasatosporales</taxon>
        <taxon>Streptomycetaceae</taxon>
        <taxon>Embleya</taxon>
    </lineage>
</organism>
<dbReference type="OrthoDB" id="3275018at2"/>